<evidence type="ECO:0000313" key="3">
    <source>
        <dbReference type="Proteomes" id="UP000572212"/>
    </source>
</evidence>
<name>A0A841RTU3_9BACI</name>
<dbReference type="InterPro" id="IPR002789">
    <property type="entry name" value="HerA_central"/>
</dbReference>
<sequence>MFDGDVRIGKIIKIEGLAIHIEVTDENVANKLILKYGINDYVASINKLIYSILPNGKRIIGRISKIFDKNTFIPEDIFLKSNDSFVIEATLIGVYDDYLMKFDSGINSFPIIGSEVFSIGQKVYHSIVSISAPYNLPIGASYDDNQLEISANPDILFGKHMGIFGNTGTGKSSTVASLIQGLKRRLQDKCGNPVHIKPKIIIFDSNDEYEQAFKGTEFSVRKIKKEELYLPHYHLSFTEYFRFLGASLGVQAPILKKCIKTLREKPGIKNNEIFQFNDLHEEINRWLWNNARKKDKDGNLTKEYDNFKASQWFNWCSTMMNRIQTITDDPRIYNIIENRVGEQSTIEEIVDSNKEIFIIESDFEKDELDIVMFLFSKLVYQWAIENRKTRDVDSLVILFEEAHRYINEQEQEEFKLGTYYIERLAREGRKFGISLIVSSQRPSELTKSIVSQCNSFIVHRITNKLDLEFINRNLSSNYQDLIKFVPGLEKQYAIVFGGAFGYTDIVKIADAAPVPDSEDPKVIKSWVSPEESFIDV</sequence>
<dbReference type="SUPFAM" id="SSF52540">
    <property type="entry name" value="P-loop containing nucleoside triphosphate hydrolases"/>
    <property type="match status" value="1"/>
</dbReference>
<dbReference type="PANTHER" id="PTHR42957:SF1">
    <property type="entry name" value="HELICASE MJ1565-RELATED"/>
    <property type="match status" value="1"/>
</dbReference>
<proteinExistence type="predicted"/>
<protein>
    <recommendedName>
        <fullName evidence="1">Helicase HerA central domain-containing protein</fullName>
    </recommendedName>
</protein>
<dbReference type="RefSeq" id="WP_184251205.1">
    <property type="nucleotide sequence ID" value="NZ_BAAACU010000027.1"/>
</dbReference>
<dbReference type="InterPro" id="IPR008571">
    <property type="entry name" value="HerA-like"/>
</dbReference>
<dbReference type="AlphaFoldDB" id="A0A841RTU3"/>
<dbReference type="InterPro" id="IPR027417">
    <property type="entry name" value="P-loop_NTPase"/>
</dbReference>
<dbReference type="Pfam" id="PF01935">
    <property type="entry name" value="DUF87"/>
    <property type="match status" value="1"/>
</dbReference>
<reference evidence="2 3" key="1">
    <citation type="submission" date="2020-08" db="EMBL/GenBank/DDBJ databases">
        <title>Genomic Encyclopedia of Type Strains, Phase IV (KMG-IV): sequencing the most valuable type-strain genomes for metagenomic binning, comparative biology and taxonomic classification.</title>
        <authorList>
            <person name="Goeker M."/>
        </authorList>
    </citation>
    <scope>NUCLEOTIDE SEQUENCE [LARGE SCALE GENOMIC DNA]</scope>
    <source>
        <strain evidence="2 3">DSM 11805</strain>
    </source>
</reference>
<organism evidence="2 3">
    <name type="scientific">Gracilibacillus halotolerans</name>
    <dbReference type="NCBI Taxonomy" id="74386"/>
    <lineage>
        <taxon>Bacteria</taxon>
        <taxon>Bacillati</taxon>
        <taxon>Bacillota</taxon>
        <taxon>Bacilli</taxon>
        <taxon>Bacillales</taxon>
        <taxon>Bacillaceae</taxon>
        <taxon>Gracilibacillus</taxon>
    </lineage>
</organism>
<dbReference type="EMBL" id="JACHON010000034">
    <property type="protein sequence ID" value="MBB6514364.1"/>
    <property type="molecule type" value="Genomic_DNA"/>
</dbReference>
<dbReference type="Gene3D" id="3.40.50.300">
    <property type="entry name" value="P-loop containing nucleotide triphosphate hydrolases"/>
    <property type="match status" value="2"/>
</dbReference>
<gene>
    <name evidence="2" type="ORF">GGQ92_003189</name>
</gene>
<evidence type="ECO:0000259" key="1">
    <source>
        <dbReference type="Pfam" id="PF01935"/>
    </source>
</evidence>
<evidence type="ECO:0000313" key="2">
    <source>
        <dbReference type="EMBL" id="MBB6514364.1"/>
    </source>
</evidence>
<accession>A0A841RTU3</accession>
<comment type="caution">
    <text evidence="2">The sequence shown here is derived from an EMBL/GenBank/DDBJ whole genome shotgun (WGS) entry which is preliminary data.</text>
</comment>
<keyword evidence="3" id="KW-1185">Reference proteome</keyword>
<feature type="domain" description="Helicase HerA central" evidence="1">
    <location>
        <begin position="137"/>
        <end position="336"/>
    </location>
</feature>
<dbReference type="PANTHER" id="PTHR42957">
    <property type="entry name" value="HELICASE MJ1565-RELATED"/>
    <property type="match status" value="1"/>
</dbReference>
<dbReference type="Proteomes" id="UP000572212">
    <property type="component" value="Unassembled WGS sequence"/>
</dbReference>